<evidence type="ECO:0000256" key="1">
    <source>
        <dbReference type="SAM" id="MobiDB-lite"/>
    </source>
</evidence>
<feature type="region of interest" description="Disordered" evidence="1">
    <location>
        <begin position="1"/>
        <end position="73"/>
    </location>
</feature>
<dbReference type="OrthoDB" id="4226800at2759"/>
<evidence type="ECO:0000313" key="2">
    <source>
        <dbReference type="EMBL" id="KAA8892857.1"/>
    </source>
</evidence>
<dbReference type="InterPro" id="IPR036397">
    <property type="entry name" value="RNaseH_sf"/>
</dbReference>
<evidence type="ECO:0008006" key="4">
    <source>
        <dbReference type="Google" id="ProtNLM"/>
    </source>
</evidence>
<dbReference type="CDD" id="cd09276">
    <property type="entry name" value="Rnase_HI_RT_non_LTR"/>
    <property type="match status" value="1"/>
</dbReference>
<sequence length="414" mass="45754">MSSNTPNGKTHSQSGKGKRREAMPTIKTTKRAQKQDGTSQRCKPAPTISQNPHAGTDPGSFPRRQPSRLKAPRARTGYPKWLLEGFGSRLLRLRGSRLLETLGPVKGAECTCITLVGVFRPVSVHAGIGRPTTERTAYHACLSLCCSAPWSFASATNYQKTCVQSEGESHEEEPANENDETEQVIKTRAADVQKIINKQAKATTGMFKSARIAIALAESQMYPAEAIIQGRIERFWAKLAAKPTIPGEENRREVANMSNRGERSFEDIEVTVPQKGERTRGTIIVEEKGVALHSATYVDESDATMLWTDGSRVDGGHVGAAVAWYSKEAEDYVGDRWYLGNNKEVFDAELFAVVQAIKIAAKREQIINDKVVVWTDSQATLTRIWDDSQGPGQAMTRWLYRCEKELIDKGAAIE</sequence>
<dbReference type="InterPro" id="IPR012337">
    <property type="entry name" value="RNaseH-like_sf"/>
</dbReference>
<feature type="compositionally biased region" description="Polar residues" evidence="1">
    <location>
        <begin position="1"/>
        <end position="15"/>
    </location>
</feature>
<evidence type="ECO:0000313" key="3">
    <source>
        <dbReference type="Proteomes" id="UP000326924"/>
    </source>
</evidence>
<proteinExistence type="predicted"/>
<accession>A0A5J5ECR4</accession>
<dbReference type="AlphaFoldDB" id="A0A5J5ECR4"/>
<organism evidence="2 3">
    <name type="scientific">Sphaerosporella brunnea</name>
    <dbReference type="NCBI Taxonomy" id="1250544"/>
    <lineage>
        <taxon>Eukaryota</taxon>
        <taxon>Fungi</taxon>
        <taxon>Dikarya</taxon>
        <taxon>Ascomycota</taxon>
        <taxon>Pezizomycotina</taxon>
        <taxon>Pezizomycetes</taxon>
        <taxon>Pezizales</taxon>
        <taxon>Pyronemataceae</taxon>
        <taxon>Sphaerosporella</taxon>
    </lineage>
</organism>
<dbReference type="Gene3D" id="3.30.420.10">
    <property type="entry name" value="Ribonuclease H-like superfamily/Ribonuclease H"/>
    <property type="match status" value="1"/>
</dbReference>
<dbReference type="Proteomes" id="UP000326924">
    <property type="component" value="Unassembled WGS sequence"/>
</dbReference>
<feature type="compositionally biased region" description="Polar residues" evidence="1">
    <location>
        <begin position="35"/>
        <end position="53"/>
    </location>
</feature>
<protein>
    <recommendedName>
        <fullName evidence="4">RNase H type-1 domain-containing protein</fullName>
    </recommendedName>
</protein>
<name>A0A5J5ECR4_9PEZI</name>
<dbReference type="GO" id="GO:0003676">
    <property type="term" value="F:nucleic acid binding"/>
    <property type="evidence" value="ECO:0007669"/>
    <property type="project" value="InterPro"/>
</dbReference>
<dbReference type="SUPFAM" id="SSF53098">
    <property type="entry name" value="Ribonuclease H-like"/>
    <property type="match status" value="1"/>
</dbReference>
<reference evidence="2 3" key="1">
    <citation type="submission" date="2019-09" db="EMBL/GenBank/DDBJ databases">
        <title>Draft genome of the ectomycorrhizal ascomycete Sphaerosporella brunnea.</title>
        <authorList>
            <consortium name="DOE Joint Genome Institute"/>
            <person name="Benucci G.M."/>
            <person name="Marozzi G."/>
            <person name="Antonielli L."/>
            <person name="Sanchez S."/>
            <person name="Marco P."/>
            <person name="Wang X."/>
            <person name="Falini L.B."/>
            <person name="Barry K."/>
            <person name="Haridas S."/>
            <person name="Lipzen A."/>
            <person name="Labutti K."/>
            <person name="Grigoriev I.V."/>
            <person name="Murat C."/>
            <person name="Martin F."/>
            <person name="Albertini E."/>
            <person name="Donnini D."/>
            <person name="Bonito G."/>
        </authorList>
    </citation>
    <scope>NUCLEOTIDE SEQUENCE [LARGE SCALE GENOMIC DNA]</scope>
    <source>
        <strain evidence="2 3">Sb_GMNB300</strain>
    </source>
</reference>
<dbReference type="InParanoid" id="A0A5J5ECR4"/>
<dbReference type="EMBL" id="VXIS01000566">
    <property type="protein sequence ID" value="KAA8892857.1"/>
    <property type="molecule type" value="Genomic_DNA"/>
</dbReference>
<gene>
    <name evidence="2" type="ORF">FN846DRAFT_1008696</name>
</gene>
<keyword evidence="3" id="KW-1185">Reference proteome</keyword>
<comment type="caution">
    <text evidence="2">The sequence shown here is derived from an EMBL/GenBank/DDBJ whole genome shotgun (WGS) entry which is preliminary data.</text>
</comment>